<dbReference type="InterPro" id="IPR004089">
    <property type="entry name" value="MCPsignal_dom"/>
</dbReference>
<feature type="domain" description="Methyl-accepting transducer" evidence="5">
    <location>
        <begin position="413"/>
        <end position="670"/>
    </location>
</feature>
<evidence type="ECO:0000259" key="6">
    <source>
        <dbReference type="PROSITE" id="PS50885"/>
    </source>
</evidence>
<evidence type="ECO:0000313" key="7">
    <source>
        <dbReference type="EMBL" id="QOY51107.1"/>
    </source>
</evidence>
<dbReference type="SMART" id="SM00304">
    <property type="entry name" value="HAMP"/>
    <property type="match status" value="1"/>
</dbReference>
<evidence type="ECO:0000256" key="2">
    <source>
        <dbReference type="ARBA" id="ARBA00029447"/>
    </source>
</evidence>
<keyword evidence="8" id="KW-1185">Reference proteome</keyword>
<accession>A0A7S7LT83</accession>
<feature type="transmembrane region" description="Helical" evidence="4">
    <location>
        <begin position="14"/>
        <end position="34"/>
    </location>
</feature>
<evidence type="ECO:0000256" key="3">
    <source>
        <dbReference type="PROSITE-ProRule" id="PRU00284"/>
    </source>
</evidence>
<dbReference type="PROSITE" id="PS50111">
    <property type="entry name" value="CHEMOTAXIS_TRANSDUC_2"/>
    <property type="match status" value="1"/>
</dbReference>
<dbReference type="GO" id="GO:0007165">
    <property type="term" value="P:signal transduction"/>
    <property type="evidence" value="ECO:0007669"/>
    <property type="project" value="UniProtKB-KW"/>
</dbReference>
<evidence type="ECO:0000256" key="4">
    <source>
        <dbReference type="SAM" id="Phobius"/>
    </source>
</evidence>
<name>A0A7S7LT83_9BACT</name>
<dbReference type="EMBL" id="CP054492">
    <property type="protein sequence ID" value="QOY51107.1"/>
    <property type="molecule type" value="Genomic_DNA"/>
</dbReference>
<dbReference type="RefSeq" id="WP_194368221.1">
    <property type="nucleotide sequence ID" value="NZ_CP054492.1"/>
</dbReference>
<dbReference type="PANTHER" id="PTHR32089:SF112">
    <property type="entry name" value="LYSOZYME-LIKE PROTEIN-RELATED"/>
    <property type="match status" value="1"/>
</dbReference>
<dbReference type="AlphaFoldDB" id="A0A7S7LT83"/>
<evidence type="ECO:0000313" key="8">
    <source>
        <dbReference type="Proteomes" id="UP000593994"/>
    </source>
</evidence>
<dbReference type="GO" id="GO:0016020">
    <property type="term" value="C:membrane"/>
    <property type="evidence" value="ECO:0007669"/>
    <property type="project" value="InterPro"/>
</dbReference>
<dbReference type="Gene3D" id="1.10.287.950">
    <property type="entry name" value="Methyl-accepting chemotaxis protein"/>
    <property type="match status" value="1"/>
</dbReference>
<gene>
    <name evidence="7" type="ORF">HUE88_08120</name>
</gene>
<feature type="transmembrane region" description="Helical" evidence="4">
    <location>
        <begin position="333"/>
        <end position="357"/>
    </location>
</feature>
<reference evidence="7 8" key="1">
    <citation type="submission" date="2020-05" db="EMBL/GenBank/DDBJ databases">
        <title>Sulfurimonas marisnigri, sp. nov., and Sulfurimonas baltica, sp. nov., manganese oxide reducing chemolithoautotrophs of the class Epsilonproteobacteria isolated from the pelagic redoxclines of the Black and Baltic Seas and emended description of the genus Sulfurimonas.</title>
        <authorList>
            <person name="Henkel J.V."/>
            <person name="Laudan C."/>
            <person name="Werner J."/>
            <person name="Neu T."/>
            <person name="Plewe S."/>
            <person name="Sproer C."/>
            <person name="Bunk B."/>
            <person name="Schulz-Vogt H.N."/>
        </authorList>
    </citation>
    <scope>NUCLEOTIDE SEQUENCE [LARGE SCALE GENOMIC DNA]</scope>
    <source>
        <strain evidence="7 8">GD2</strain>
    </source>
</reference>
<dbReference type="KEGG" id="sbal:HUE88_08120"/>
<feature type="domain" description="HAMP" evidence="6">
    <location>
        <begin position="354"/>
        <end position="408"/>
    </location>
</feature>
<dbReference type="PANTHER" id="PTHR32089">
    <property type="entry name" value="METHYL-ACCEPTING CHEMOTAXIS PROTEIN MCPB"/>
    <property type="match status" value="1"/>
</dbReference>
<dbReference type="CDD" id="cd06225">
    <property type="entry name" value="HAMP"/>
    <property type="match status" value="1"/>
</dbReference>
<dbReference type="Pfam" id="PF00672">
    <property type="entry name" value="HAMP"/>
    <property type="match status" value="1"/>
</dbReference>
<dbReference type="Proteomes" id="UP000593994">
    <property type="component" value="Chromosome"/>
</dbReference>
<keyword evidence="4" id="KW-1133">Transmembrane helix</keyword>
<dbReference type="Gene3D" id="3.30.450.20">
    <property type="entry name" value="PAS domain"/>
    <property type="match status" value="1"/>
</dbReference>
<organism evidence="7 8">
    <name type="scientific">Candidatus Sulfurimonas baltica</name>
    <dbReference type="NCBI Taxonomy" id="2740404"/>
    <lineage>
        <taxon>Bacteria</taxon>
        <taxon>Pseudomonadati</taxon>
        <taxon>Campylobacterota</taxon>
        <taxon>Epsilonproteobacteria</taxon>
        <taxon>Campylobacterales</taxon>
        <taxon>Sulfurimonadaceae</taxon>
        <taxon>Sulfurimonas</taxon>
    </lineage>
</organism>
<dbReference type="SMART" id="SM00283">
    <property type="entry name" value="MA"/>
    <property type="match status" value="1"/>
</dbReference>
<comment type="similarity">
    <text evidence="2">Belongs to the methyl-accepting chemotaxis (MCP) protein family.</text>
</comment>
<dbReference type="Pfam" id="PF00015">
    <property type="entry name" value="MCPsignal"/>
    <property type="match status" value="1"/>
</dbReference>
<proteinExistence type="inferred from homology"/>
<sequence length="685" mass="75212">MGSLTDISLKTKTIALLIGAMIFMAVSMTVIISAQSKDVILKKSYNSLVSSREVKANEIERFFSKTIVDINVLALNANVMKILSELIILHRELKVQATDPYPVEDMDVDDIIDKYDEFFQYYAKGYKYSDLYIICKDHGHVMYSQAKKSDIGANLSSGHLKNSALGEVWKKVKDLKRPVFVDMQPYTPNKSEPTMFVGAPIMVNGFLKGILVFQISEKSINEIMTFRDGYGESQEDYLIGKDNLMRSDSFLNPTERSIKASFANPTLGSVKTQAASNVLSGKTDIQIVSDNNKKSILSAYRPIKIGKDLTWAIMSEIDEIEVMKEPDNLRNTMIIISGVIFIISLIASSLLLTVVLVRPLKELEDRAEDLAHGEGDLTQRLNIQGNNEIARVSNHVNDFIKKVQDTIVHAKFTSNENLSVSEELAKTSKEIGKKAEEESEIVSNVSSHGKRLQGVLQGSIENAKATKYEIDSAESTMLSTSKIIVALSDDIRTRSEVESELAGRLLNLSSDAQQVKAILGVISDIADQTNLLALNAAIEAARAGEHGRGFAVVADEVRKLADRTQKSLSEINATISVIVQSISDVSEAISENSLAIEKLSENAINAQDEISNSVTLMGSAVIKVDDMVQGYIDNGKAIEDIIMKVDIVKELSVSNTKSVEGIASASNQLSSMTTKLNTLLESYKT</sequence>
<dbReference type="PROSITE" id="PS50885">
    <property type="entry name" value="HAMP"/>
    <property type="match status" value="1"/>
</dbReference>
<evidence type="ECO:0000256" key="1">
    <source>
        <dbReference type="ARBA" id="ARBA00023224"/>
    </source>
</evidence>
<dbReference type="InterPro" id="IPR003660">
    <property type="entry name" value="HAMP_dom"/>
</dbReference>
<keyword evidence="4" id="KW-0472">Membrane</keyword>
<keyword evidence="4" id="KW-0812">Transmembrane</keyword>
<evidence type="ECO:0000259" key="5">
    <source>
        <dbReference type="PROSITE" id="PS50111"/>
    </source>
</evidence>
<protein>
    <submittedName>
        <fullName evidence="7">Methyl-accepting chemotaxis protein</fullName>
    </submittedName>
</protein>
<dbReference type="SUPFAM" id="SSF58104">
    <property type="entry name" value="Methyl-accepting chemotaxis protein (MCP) signaling domain"/>
    <property type="match status" value="1"/>
</dbReference>
<keyword evidence="1 3" id="KW-0807">Transducer</keyword>